<evidence type="ECO:0000313" key="5">
    <source>
        <dbReference type="Proteomes" id="UP000183077"/>
    </source>
</evidence>
<keyword evidence="1" id="KW-1133">Transmembrane helix</keyword>
<protein>
    <submittedName>
        <fullName evidence="2">Uncharacterized protein</fullName>
    </submittedName>
</protein>
<keyword evidence="1" id="KW-0472">Membrane</keyword>
<gene>
    <name evidence="2" type="ORF">AV926_07515</name>
    <name evidence="3" type="ORF">SAMN04488018_1435</name>
</gene>
<sequence length="77" mass="8772">MEQEPQIDRKLLNKGVKYLMITLPLMFLGPIVLHSSLKNQGHPFFYPIFGLGCLICLTSMLLFFKGLQTIIKSLFGK</sequence>
<keyword evidence="4" id="KW-1185">Reference proteome</keyword>
<accession>A0A161UVQ1</accession>
<reference evidence="2 4" key="1">
    <citation type="submission" date="2016-01" db="EMBL/GenBank/DDBJ databases">
        <title>Whole genome sequencing of Myroides marinus L41.</title>
        <authorList>
            <person name="Hong K.W."/>
        </authorList>
    </citation>
    <scope>NUCLEOTIDE SEQUENCE [LARGE SCALE GENOMIC DNA]</scope>
    <source>
        <strain evidence="2 4">L41</strain>
    </source>
</reference>
<evidence type="ECO:0000313" key="4">
    <source>
        <dbReference type="Proteomes" id="UP000076630"/>
    </source>
</evidence>
<proteinExistence type="predicted"/>
<evidence type="ECO:0000313" key="2">
    <source>
        <dbReference type="EMBL" id="KZE81971.1"/>
    </source>
</evidence>
<dbReference type="Proteomes" id="UP000183077">
    <property type="component" value="Unassembled WGS sequence"/>
</dbReference>
<dbReference type="InterPro" id="IPR046077">
    <property type="entry name" value="DUF6095"/>
</dbReference>
<organism evidence="2 4">
    <name type="scientific">Myroides marinus</name>
    <dbReference type="NCBI Taxonomy" id="703342"/>
    <lineage>
        <taxon>Bacteria</taxon>
        <taxon>Pseudomonadati</taxon>
        <taxon>Bacteroidota</taxon>
        <taxon>Flavobacteriia</taxon>
        <taxon>Flavobacteriales</taxon>
        <taxon>Flavobacteriaceae</taxon>
        <taxon>Myroides</taxon>
    </lineage>
</organism>
<reference evidence="3 5" key="2">
    <citation type="submission" date="2016-10" db="EMBL/GenBank/DDBJ databases">
        <authorList>
            <person name="de Groot N.N."/>
        </authorList>
    </citation>
    <scope>NUCLEOTIDE SEQUENCE [LARGE SCALE GENOMIC DNA]</scope>
    <source>
        <strain evidence="3 5">DSM 23048</strain>
    </source>
</reference>
<dbReference type="Pfam" id="PF19589">
    <property type="entry name" value="DUF6095"/>
    <property type="match status" value="1"/>
</dbReference>
<keyword evidence="1" id="KW-0812">Transmembrane</keyword>
<dbReference type="EMBL" id="LQNU01000049">
    <property type="protein sequence ID" value="KZE81971.1"/>
    <property type="molecule type" value="Genomic_DNA"/>
</dbReference>
<evidence type="ECO:0000256" key="1">
    <source>
        <dbReference type="SAM" id="Phobius"/>
    </source>
</evidence>
<name>A0A161UVQ1_9FLAO</name>
<feature type="transmembrane region" description="Helical" evidence="1">
    <location>
        <begin position="18"/>
        <end position="37"/>
    </location>
</feature>
<feature type="transmembrane region" description="Helical" evidence="1">
    <location>
        <begin position="43"/>
        <end position="64"/>
    </location>
</feature>
<dbReference type="Proteomes" id="UP000076630">
    <property type="component" value="Unassembled WGS sequence"/>
</dbReference>
<dbReference type="EMBL" id="FNYS01000043">
    <property type="protein sequence ID" value="SEJ43317.1"/>
    <property type="molecule type" value="Genomic_DNA"/>
</dbReference>
<dbReference type="GeneID" id="82258893"/>
<dbReference type="AlphaFoldDB" id="A0A161UVQ1"/>
<evidence type="ECO:0000313" key="3">
    <source>
        <dbReference type="EMBL" id="SEJ43317.1"/>
    </source>
</evidence>
<dbReference type="OrthoDB" id="1447634at2"/>
<dbReference type="RefSeq" id="WP_038984557.1">
    <property type="nucleotide sequence ID" value="NZ_FNYS01000043.1"/>
</dbReference>